<dbReference type="GO" id="GO:0016020">
    <property type="term" value="C:membrane"/>
    <property type="evidence" value="ECO:0007669"/>
    <property type="project" value="UniProtKB-SubCell"/>
</dbReference>
<feature type="compositionally biased region" description="Low complexity" evidence="7">
    <location>
        <begin position="417"/>
        <end position="430"/>
    </location>
</feature>
<feature type="transmembrane region" description="Helical" evidence="8">
    <location>
        <begin position="831"/>
        <end position="855"/>
    </location>
</feature>
<evidence type="ECO:0000256" key="2">
    <source>
        <dbReference type="ARBA" id="ARBA00008170"/>
    </source>
</evidence>
<dbReference type="EMBL" id="JAIXMP010000024">
    <property type="protein sequence ID" value="KAI9254500.1"/>
    <property type="molecule type" value="Genomic_DNA"/>
</dbReference>
<dbReference type="PANTHER" id="PTHR12266">
    <property type="entry name" value="NA+/CA2+ K+ INDEPENDENT EXCHANGER"/>
    <property type="match status" value="1"/>
</dbReference>
<feature type="region of interest" description="Disordered" evidence="7">
    <location>
        <begin position="373"/>
        <end position="396"/>
    </location>
</feature>
<dbReference type="GO" id="GO:0008324">
    <property type="term" value="F:monoatomic cation transmembrane transporter activity"/>
    <property type="evidence" value="ECO:0007669"/>
    <property type="project" value="TreeGrafter"/>
</dbReference>
<evidence type="ECO:0000256" key="7">
    <source>
        <dbReference type="SAM" id="MobiDB-lite"/>
    </source>
</evidence>
<feature type="transmembrane region" description="Helical" evidence="8">
    <location>
        <begin position="162"/>
        <end position="183"/>
    </location>
</feature>
<keyword evidence="5 8" id="KW-1133">Transmembrane helix</keyword>
<feature type="domain" description="Sodium/calcium exchanger membrane region" evidence="9">
    <location>
        <begin position="94"/>
        <end position="233"/>
    </location>
</feature>
<evidence type="ECO:0000256" key="8">
    <source>
        <dbReference type="SAM" id="Phobius"/>
    </source>
</evidence>
<evidence type="ECO:0000256" key="3">
    <source>
        <dbReference type="ARBA" id="ARBA00022448"/>
    </source>
</evidence>
<comment type="subcellular location">
    <subcellularLocation>
        <location evidence="1">Membrane</location>
        <topology evidence="1">Multi-pass membrane protein</topology>
    </subcellularLocation>
</comment>
<reference evidence="10" key="2">
    <citation type="submission" date="2023-02" db="EMBL/GenBank/DDBJ databases">
        <authorList>
            <consortium name="DOE Joint Genome Institute"/>
            <person name="Mondo S.J."/>
            <person name="Chang Y."/>
            <person name="Wang Y."/>
            <person name="Ahrendt S."/>
            <person name="Andreopoulos W."/>
            <person name="Barry K."/>
            <person name="Beard J."/>
            <person name="Benny G.L."/>
            <person name="Blankenship S."/>
            <person name="Bonito G."/>
            <person name="Cuomo C."/>
            <person name="Desiro A."/>
            <person name="Gervers K.A."/>
            <person name="Hundley H."/>
            <person name="Kuo A."/>
            <person name="LaButti K."/>
            <person name="Lang B.F."/>
            <person name="Lipzen A."/>
            <person name="O'Donnell K."/>
            <person name="Pangilinan J."/>
            <person name="Reynolds N."/>
            <person name="Sandor L."/>
            <person name="Smith M.W."/>
            <person name="Tsang A."/>
            <person name="Grigoriev I.V."/>
            <person name="Stajich J.E."/>
            <person name="Spatafora J.W."/>
        </authorList>
    </citation>
    <scope>NUCLEOTIDE SEQUENCE</scope>
    <source>
        <strain evidence="10">RSA 2281</strain>
    </source>
</reference>
<dbReference type="Pfam" id="PF01699">
    <property type="entry name" value="Na_Ca_ex"/>
    <property type="match status" value="2"/>
</dbReference>
<feature type="transmembrane region" description="Helical" evidence="8">
    <location>
        <begin position="215"/>
        <end position="237"/>
    </location>
</feature>
<dbReference type="InterPro" id="IPR044880">
    <property type="entry name" value="NCX_ion-bd_dom_sf"/>
</dbReference>
<protein>
    <submittedName>
        <fullName evidence="10">Sodium/calcium exchanger protein-domain-containing protein</fullName>
    </submittedName>
</protein>
<feature type="compositionally biased region" description="Low complexity" evidence="7">
    <location>
        <begin position="506"/>
        <end position="517"/>
    </location>
</feature>
<keyword evidence="11" id="KW-1185">Reference proteome</keyword>
<keyword evidence="3" id="KW-0813">Transport</keyword>
<evidence type="ECO:0000256" key="1">
    <source>
        <dbReference type="ARBA" id="ARBA00004141"/>
    </source>
</evidence>
<gene>
    <name evidence="10" type="ORF">BDA99DRAFT_518585</name>
</gene>
<dbReference type="PANTHER" id="PTHR12266:SF0">
    <property type="entry name" value="MITOCHONDRIAL SODIUM_CALCIUM EXCHANGER PROTEIN"/>
    <property type="match status" value="1"/>
</dbReference>
<feature type="domain" description="Sodium/calcium exchanger membrane region" evidence="9">
    <location>
        <begin position="767"/>
        <end position="909"/>
    </location>
</feature>
<reference evidence="10" key="1">
    <citation type="journal article" date="2022" name="IScience">
        <title>Evolution of zygomycete secretomes and the origins of terrestrial fungal ecologies.</title>
        <authorList>
            <person name="Chang Y."/>
            <person name="Wang Y."/>
            <person name="Mondo S."/>
            <person name="Ahrendt S."/>
            <person name="Andreopoulos W."/>
            <person name="Barry K."/>
            <person name="Beard J."/>
            <person name="Benny G.L."/>
            <person name="Blankenship S."/>
            <person name="Bonito G."/>
            <person name="Cuomo C."/>
            <person name="Desiro A."/>
            <person name="Gervers K.A."/>
            <person name="Hundley H."/>
            <person name="Kuo A."/>
            <person name="LaButti K."/>
            <person name="Lang B.F."/>
            <person name="Lipzen A."/>
            <person name="O'Donnell K."/>
            <person name="Pangilinan J."/>
            <person name="Reynolds N."/>
            <person name="Sandor L."/>
            <person name="Smith M.E."/>
            <person name="Tsang A."/>
            <person name="Grigoriev I.V."/>
            <person name="Stajich J.E."/>
            <person name="Spatafora J.W."/>
        </authorList>
    </citation>
    <scope>NUCLEOTIDE SEQUENCE</scope>
    <source>
        <strain evidence="10">RSA 2281</strain>
    </source>
</reference>
<feature type="transmembrane region" description="Helical" evidence="8">
    <location>
        <begin position="83"/>
        <end position="107"/>
    </location>
</feature>
<evidence type="ECO:0000256" key="4">
    <source>
        <dbReference type="ARBA" id="ARBA00022692"/>
    </source>
</evidence>
<accession>A0AAD5PAR7</accession>
<evidence type="ECO:0000256" key="5">
    <source>
        <dbReference type="ARBA" id="ARBA00022989"/>
    </source>
</evidence>
<keyword evidence="6 8" id="KW-0472">Membrane</keyword>
<feature type="transmembrane region" description="Helical" evidence="8">
    <location>
        <begin position="733"/>
        <end position="751"/>
    </location>
</feature>
<dbReference type="GO" id="GO:0006874">
    <property type="term" value="P:intracellular calcium ion homeostasis"/>
    <property type="evidence" value="ECO:0007669"/>
    <property type="project" value="TreeGrafter"/>
</dbReference>
<feature type="transmembrane region" description="Helical" evidence="8">
    <location>
        <begin position="900"/>
        <end position="918"/>
    </location>
</feature>
<sequence>MGIQPNKSAAIKTITGVLVIASLVRLSAMLSKTQVATSSLSPFSSHHKECSNFDAHADQCEFVQVACKGFSRYYLSFYFCSEVWRPISLTIMILCLLMLFGAVSVVASDFFCPNLQTISSKLQLSESMAGVTILAFGNGSPDLFSTFSAMDSGAGSLAVGELIGAAFFIVSVVSGSMGIIRPFKSKRITFMRDASFLTGAIMMLTWIVYHRRIFWYHGVALIIFYLTYVFVVVFGAFRFPGAETPAKLEPKSFPVSMHSNIEDQLTEASHLLQQEVRHGKPPRLAIPPHGFSSHNSLSSHESHIGHVIRPVSPNSSHRSSLHIDGLYVPRTTSTNGSISTRLYRHAMSPRVGIRTSLFSAIEFQEQISTIRRTGSTSGTLHRHRETSVPHQSMWGTPSHGSLGGLMIGHSSHETDSNNNVCTYNNNNNNNRTPSTPHVGGRPRASTIGDRLTPNPPPPNSNLMRHHSTRSSTRNRLSHNNINTNTNNTNTNGSINSSPHNHNLGATTPTTPDSTHSSTGMAEDYFTYISANQQQKQPAVIPEIRLGRNIPDEDQPLSITVPHITTGDDDDDDDDDYHQRRSTFGWFFDNNKSHSVLIAWEDIAQTMFPTLQGWQDKTTFSKLSSLVALPLVLIFTLTLPVAEDVQVDDIEVAEDAIRDTASSAHHKGYLSVPPLSGGPEDHLSLQEEEEDGGLVLNEEEGPIMPWCRWLLAVQTVMATTFVFTVMWLNKFISGPYVLVGFGIGCILSSILLYKTKTDQAPKWYWMVSFAGFVIALNWIFLLANSMVGLLQAIGAILSISDAIMGLTIFALGNSVGDLVSNTAIAKMGFPTMAISACYAGPLLNMVLGIGISSAYQALKTGHPYELDVAPSILVSCSGLITVLLSTLVVVNLNGYCINKELGWWMIIVYSTCCVVNVLLECDVFK</sequence>
<feature type="transmembrane region" description="Helical" evidence="8">
    <location>
        <begin position="190"/>
        <end position="209"/>
    </location>
</feature>
<evidence type="ECO:0000313" key="11">
    <source>
        <dbReference type="Proteomes" id="UP001209540"/>
    </source>
</evidence>
<evidence type="ECO:0000313" key="10">
    <source>
        <dbReference type="EMBL" id="KAI9254500.1"/>
    </source>
</evidence>
<proteinExistence type="inferred from homology"/>
<comment type="similarity">
    <text evidence="2">Belongs to the Ca(2+):cation antiporter (CaCA) (TC 2.A.19) family.</text>
</comment>
<dbReference type="Gene3D" id="1.20.1420.30">
    <property type="entry name" value="NCX, central ion-binding region"/>
    <property type="match status" value="2"/>
</dbReference>
<feature type="transmembrane region" description="Helical" evidence="8">
    <location>
        <begin position="763"/>
        <end position="782"/>
    </location>
</feature>
<evidence type="ECO:0000259" key="9">
    <source>
        <dbReference type="Pfam" id="PF01699"/>
    </source>
</evidence>
<dbReference type="Proteomes" id="UP001209540">
    <property type="component" value="Unassembled WGS sequence"/>
</dbReference>
<evidence type="ECO:0000256" key="6">
    <source>
        <dbReference type="ARBA" id="ARBA00023136"/>
    </source>
</evidence>
<name>A0AAD5PAR7_9FUNG</name>
<comment type="caution">
    <text evidence="10">The sequence shown here is derived from an EMBL/GenBank/DDBJ whole genome shotgun (WGS) entry which is preliminary data.</text>
</comment>
<keyword evidence="4 8" id="KW-0812">Transmembrane</keyword>
<dbReference type="InterPro" id="IPR051359">
    <property type="entry name" value="CaCA_antiporter"/>
</dbReference>
<dbReference type="InterPro" id="IPR004837">
    <property type="entry name" value="NaCa_Exmemb"/>
</dbReference>
<dbReference type="AlphaFoldDB" id="A0AAD5PAR7"/>
<feature type="transmembrane region" description="Helical" evidence="8">
    <location>
        <begin position="788"/>
        <end position="810"/>
    </location>
</feature>
<feature type="transmembrane region" description="Helical" evidence="8">
    <location>
        <begin position="867"/>
        <end position="888"/>
    </location>
</feature>
<feature type="region of interest" description="Disordered" evidence="7">
    <location>
        <begin position="408"/>
        <end position="517"/>
    </location>
</feature>
<feature type="transmembrane region" description="Helical" evidence="8">
    <location>
        <begin position="708"/>
        <end position="727"/>
    </location>
</feature>
<organism evidence="10 11">
    <name type="scientific">Phascolomyces articulosus</name>
    <dbReference type="NCBI Taxonomy" id="60185"/>
    <lineage>
        <taxon>Eukaryota</taxon>
        <taxon>Fungi</taxon>
        <taxon>Fungi incertae sedis</taxon>
        <taxon>Mucoromycota</taxon>
        <taxon>Mucoromycotina</taxon>
        <taxon>Mucoromycetes</taxon>
        <taxon>Mucorales</taxon>
        <taxon>Lichtheimiaceae</taxon>
        <taxon>Phascolomyces</taxon>
    </lineage>
</organism>
<feature type="compositionally biased region" description="Low complexity" evidence="7">
    <location>
        <begin position="469"/>
        <end position="497"/>
    </location>
</feature>